<dbReference type="InterPro" id="IPR000651">
    <property type="entry name" value="Ras-like_Gua-exchang_fac_N"/>
</dbReference>
<feature type="region of interest" description="Disordered" evidence="3">
    <location>
        <begin position="117"/>
        <end position="136"/>
    </location>
</feature>
<feature type="region of interest" description="Disordered" evidence="3">
    <location>
        <begin position="957"/>
        <end position="1056"/>
    </location>
</feature>
<name>A0A9N8W2Q6_FUNMO</name>
<feature type="domain" description="N-terminal Ras-GEF" evidence="5">
    <location>
        <begin position="349"/>
        <end position="476"/>
    </location>
</feature>
<feature type="compositionally biased region" description="Basic and acidic residues" evidence="3">
    <location>
        <begin position="1126"/>
        <end position="1147"/>
    </location>
</feature>
<comment type="caution">
    <text evidence="6">The sequence shown here is derived from an EMBL/GenBank/DDBJ whole genome shotgun (WGS) entry which is preliminary data.</text>
</comment>
<feature type="compositionally biased region" description="Basic and acidic residues" evidence="3">
    <location>
        <begin position="923"/>
        <end position="935"/>
    </location>
</feature>
<evidence type="ECO:0000256" key="1">
    <source>
        <dbReference type="ARBA" id="ARBA00022658"/>
    </source>
</evidence>
<feature type="compositionally biased region" description="Basic and acidic residues" evidence="3">
    <location>
        <begin position="758"/>
        <end position="767"/>
    </location>
</feature>
<sequence length="1574" mass="178257">MDIKAESTIIEESTGNSDNSGITSNNEDIQHENIEETTISVQLHEEPPLSIISNTTQQVSELPIISTNLNITSASKITSGAAVPMSTIGSNVAAHHKSDSRHLRTYSDVDTMKLANRPREPRRSAPVPFRPTTEFDVQKKPRPISNIILPTSMKGTGSVISPNSEQEIHTKILNWPTQNYDDKLQSQKTFVGLKAKDNLVDDGEIIFDTTPSDQIGDIPQPSSSLAQQSIFYIPQGRLSMTAAMHKVTNPSRAPEVPSLIPITYGTEIFDQIQSDDDPRLIVWSISRAEERKQGSTVSSVTNVSSSKRWSIHGTLGRAGKTICGAGLKDKKDYRFEQKPSGNRKSNPTTEKVIMAATIEKLIEKLTSGIDYTFLTDFFLTYRTFITPLQLCNLLILRFDWALEDNNEQRRVVRVRTFVTLRHWLLNYFAYDFVPCRALRSKLISYLNYLPSHPLVQNSPHDQRIVHGLKRVIRRLKRIYYRKGIMGILKSGTGRKSIKELKEMAEANDSTNKGQHQHSEQYLDNDVISSEHSGTGVDTNTTLPSKEKSRKMIVRGSTSTLGSILTPGTTDSEGEEFDTLGHNFSSRSRISRPAVSRQSFEFSSSNSQHSDDDYSLKRTYENPISIFYNEKWARSLPTVTSEIDSNWEQGVNIEKVHEFDLPIKQREEIVNVKKKLRSSSMNDLSQERKGFNNTWEHNLRDDDVIVEEEEPPPLPPRRPRRHTITSAQPIPTIQPPPSFFKGGFFPTRKPKKVVSQETMSEKFQDRTRGVARRNSSPAYIESPSLRSDQQEKGETSRRRISGRPSWPQKMSATMGKFAKVLFSEKNKIPGTSGSIPGRTGVIKMFCANPTEVDTMDGSDDSVPIENFNNFTEDDFPIHVDGFSYVDESLEEEFYDTHRQEDFAGAETNLPPIPSTSFQEQESSDNDKNLEGQENRHNARSTRRNLKMWSLGPVLEVDDDEETSISQISPLDDSLVSELRKEEEEMATSSETKKTEDPQSARKRRRLAKVFEVEEESGGETNFVKPLPSEPSGDEMDIDIEEEEGEHDHSSHRLRRLPKVRDLRSVVTLKDIEEKSGKRISWSTFSSLGTLGINDTSTEAKLSYTLTPSSSKLNRKESVKSSSVFETQGEKGKSKEVERESFKGKDKSIIKPSSSRPVSKSSNVTPRSPRKSSESSVKRIVITEPTSKKLTGQHDITTEPSSSSSQAPIKNLFYTRTSLDKPLPPLPFSDDQSRKPPSISSTLNSQSPYRSFILNYRSEVIAKQFCLIERDLLLKVNWEELVQVGYTSNDKDTESVQELEGEKKKKDVKGKGKAKEVEVEQEFLKGEPRKRVRVNGVDKVIERFNLSCDWVATEIVLTRSMEDRIRVIEKFIRIAQKCLQFSNFATLTQILLGLQSSPVERLRRTWTRIRKEDLRILKELNEYISPFGNWKVIREAMRKSIEDATILKALIKQGKRRGSDVRKINTGCIPFLGLYLSDLVFNAAVPSFIDPPSQPPTPSSPSFNVPSSPLYHQQPLINFHKHRTTATIIKRILTFQNLSREYSFYVDKEIYDKCFGLKGFEATKLVVMDLDVDDFV</sequence>
<protein>
    <submittedName>
        <fullName evidence="6">8873_t:CDS:1</fullName>
    </submittedName>
</protein>
<feature type="region of interest" description="Disordered" evidence="3">
    <location>
        <begin position="1219"/>
        <end position="1242"/>
    </location>
</feature>
<feature type="compositionally biased region" description="Low complexity" evidence="3">
    <location>
        <begin position="1148"/>
        <end position="1160"/>
    </location>
</feature>
<accession>A0A9N8W2Q6</accession>
<dbReference type="PROSITE" id="PS50212">
    <property type="entry name" value="RASGEF_NTER"/>
    <property type="match status" value="1"/>
</dbReference>
<feature type="region of interest" description="Disordered" evidence="3">
    <location>
        <begin position="528"/>
        <end position="552"/>
    </location>
</feature>
<dbReference type="Pfam" id="PF00618">
    <property type="entry name" value="RasGEF_N"/>
    <property type="match status" value="1"/>
</dbReference>
<feature type="domain" description="Ras-GEF" evidence="4">
    <location>
        <begin position="1255"/>
        <end position="1567"/>
    </location>
</feature>
<dbReference type="InterPro" id="IPR023578">
    <property type="entry name" value="Ras_GEF_dom_sf"/>
</dbReference>
<feature type="compositionally biased region" description="Polar residues" evidence="3">
    <location>
        <begin position="10"/>
        <end position="27"/>
    </location>
</feature>
<evidence type="ECO:0000256" key="3">
    <source>
        <dbReference type="SAM" id="MobiDB-lite"/>
    </source>
</evidence>
<dbReference type="Proteomes" id="UP000789375">
    <property type="component" value="Unassembled WGS sequence"/>
</dbReference>
<evidence type="ECO:0000313" key="6">
    <source>
        <dbReference type="EMBL" id="CAG8471415.1"/>
    </source>
</evidence>
<feature type="region of interest" description="Disordered" evidence="3">
    <location>
        <begin position="1"/>
        <end position="31"/>
    </location>
</feature>
<gene>
    <name evidence="6" type="ORF">FMOSSE_LOCUS2534</name>
</gene>
<dbReference type="GO" id="GO:0007265">
    <property type="term" value="P:Ras protein signal transduction"/>
    <property type="evidence" value="ECO:0007669"/>
    <property type="project" value="TreeGrafter"/>
</dbReference>
<dbReference type="EMBL" id="CAJVPP010000341">
    <property type="protein sequence ID" value="CAG8471415.1"/>
    <property type="molecule type" value="Genomic_DNA"/>
</dbReference>
<evidence type="ECO:0000259" key="5">
    <source>
        <dbReference type="PROSITE" id="PS50212"/>
    </source>
</evidence>
<feature type="compositionally biased region" description="Acidic residues" evidence="3">
    <location>
        <begin position="1030"/>
        <end position="1043"/>
    </location>
</feature>
<proteinExistence type="predicted"/>
<dbReference type="GO" id="GO:0005085">
    <property type="term" value="F:guanyl-nucleotide exchange factor activity"/>
    <property type="evidence" value="ECO:0007669"/>
    <property type="project" value="UniProtKB-KW"/>
</dbReference>
<dbReference type="InterPro" id="IPR036964">
    <property type="entry name" value="RASGEF_cat_dom_sf"/>
</dbReference>
<dbReference type="SUPFAM" id="SSF48366">
    <property type="entry name" value="Ras GEF"/>
    <property type="match status" value="1"/>
</dbReference>
<feature type="region of interest" description="Disordered" evidence="3">
    <location>
        <begin position="1102"/>
        <end position="1206"/>
    </location>
</feature>
<organism evidence="6 7">
    <name type="scientific">Funneliformis mosseae</name>
    <name type="common">Endomycorrhizal fungus</name>
    <name type="synonym">Glomus mosseae</name>
    <dbReference type="NCBI Taxonomy" id="27381"/>
    <lineage>
        <taxon>Eukaryota</taxon>
        <taxon>Fungi</taxon>
        <taxon>Fungi incertae sedis</taxon>
        <taxon>Mucoromycota</taxon>
        <taxon>Glomeromycotina</taxon>
        <taxon>Glomeromycetes</taxon>
        <taxon>Glomerales</taxon>
        <taxon>Glomeraceae</taxon>
        <taxon>Funneliformis</taxon>
    </lineage>
</organism>
<evidence type="ECO:0000313" key="7">
    <source>
        <dbReference type="Proteomes" id="UP000789375"/>
    </source>
</evidence>
<feature type="compositionally biased region" description="Basic and acidic residues" evidence="3">
    <location>
        <begin position="787"/>
        <end position="796"/>
    </location>
</feature>
<keyword evidence="1 2" id="KW-0344">Guanine-nucleotide releasing factor</keyword>
<dbReference type="Gene3D" id="1.20.870.10">
    <property type="entry name" value="Son of sevenless (SoS) protein Chain: S domain 1"/>
    <property type="match status" value="1"/>
</dbReference>
<dbReference type="PANTHER" id="PTHR23113:SF363">
    <property type="entry name" value="PROTEIN SON OF SEVENLESS"/>
    <property type="match status" value="1"/>
</dbReference>
<dbReference type="CDD" id="cd06224">
    <property type="entry name" value="REM"/>
    <property type="match status" value="1"/>
</dbReference>
<dbReference type="SMART" id="SM00147">
    <property type="entry name" value="RasGEF"/>
    <property type="match status" value="1"/>
</dbReference>
<reference evidence="6" key="1">
    <citation type="submission" date="2021-06" db="EMBL/GenBank/DDBJ databases">
        <authorList>
            <person name="Kallberg Y."/>
            <person name="Tangrot J."/>
            <person name="Rosling A."/>
        </authorList>
    </citation>
    <scope>NUCLEOTIDE SEQUENCE</scope>
    <source>
        <strain evidence="6">87-6 pot B 2015</strain>
    </source>
</reference>
<dbReference type="PANTHER" id="PTHR23113">
    <property type="entry name" value="GUANINE NUCLEOTIDE EXCHANGE FACTOR"/>
    <property type="match status" value="1"/>
</dbReference>
<evidence type="ECO:0000259" key="4">
    <source>
        <dbReference type="PROSITE" id="PS50009"/>
    </source>
</evidence>
<dbReference type="SMART" id="SM00229">
    <property type="entry name" value="RasGEFN"/>
    <property type="match status" value="1"/>
</dbReference>
<dbReference type="InterPro" id="IPR001895">
    <property type="entry name" value="RASGEF_cat_dom"/>
</dbReference>
<keyword evidence="7" id="KW-1185">Reference proteome</keyword>
<evidence type="ECO:0000256" key="2">
    <source>
        <dbReference type="PROSITE-ProRule" id="PRU00168"/>
    </source>
</evidence>
<feature type="region of interest" description="Disordered" evidence="3">
    <location>
        <begin position="701"/>
        <end position="808"/>
    </location>
</feature>
<feature type="compositionally biased region" description="Basic and acidic residues" evidence="3">
    <location>
        <begin position="989"/>
        <end position="998"/>
    </location>
</feature>
<dbReference type="Pfam" id="PF00617">
    <property type="entry name" value="RasGEF"/>
    <property type="match status" value="1"/>
</dbReference>
<dbReference type="GO" id="GO:0005886">
    <property type="term" value="C:plasma membrane"/>
    <property type="evidence" value="ECO:0007669"/>
    <property type="project" value="TreeGrafter"/>
</dbReference>
<dbReference type="PROSITE" id="PS50009">
    <property type="entry name" value="RASGEF_CAT"/>
    <property type="match status" value="1"/>
</dbReference>
<feature type="compositionally biased region" description="Polar residues" evidence="3">
    <location>
        <begin position="1182"/>
        <end position="1206"/>
    </location>
</feature>
<feature type="compositionally biased region" description="Polar residues" evidence="3">
    <location>
        <begin position="528"/>
        <end position="543"/>
    </location>
</feature>
<dbReference type="Gene3D" id="1.10.840.10">
    <property type="entry name" value="Ras guanine-nucleotide exchange factors catalytic domain"/>
    <property type="match status" value="1"/>
</dbReference>
<dbReference type="InterPro" id="IPR008937">
    <property type="entry name" value="Ras-like_GEF"/>
</dbReference>
<feature type="region of interest" description="Disordered" evidence="3">
    <location>
        <begin position="903"/>
        <end position="942"/>
    </location>
</feature>